<keyword evidence="3" id="KW-1185">Reference proteome</keyword>
<evidence type="ECO:0000313" key="3">
    <source>
        <dbReference type="Proteomes" id="UP000266723"/>
    </source>
</evidence>
<evidence type="ECO:0000256" key="1">
    <source>
        <dbReference type="SAM" id="MobiDB-lite"/>
    </source>
</evidence>
<organism evidence="2 3">
    <name type="scientific">Brassica cretica</name>
    <name type="common">Mustard</name>
    <dbReference type="NCBI Taxonomy" id="69181"/>
    <lineage>
        <taxon>Eukaryota</taxon>
        <taxon>Viridiplantae</taxon>
        <taxon>Streptophyta</taxon>
        <taxon>Embryophyta</taxon>
        <taxon>Tracheophyta</taxon>
        <taxon>Spermatophyta</taxon>
        <taxon>Magnoliopsida</taxon>
        <taxon>eudicotyledons</taxon>
        <taxon>Gunneridae</taxon>
        <taxon>Pentapetalae</taxon>
        <taxon>rosids</taxon>
        <taxon>malvids</taxon>
        <taxon>Brassicales</taxon>
        <taxon>Brassicaceae</taxon>
        <taxon>Brassiceae</taxon>
        <taxon>Brassica</taxon>
    </lineage>
</organism>
<dbReference type="EMBL" id="QGKV02000299">
    <property type="protein sequence ID" value="KAF3595131.1"/>
    <property type="molecule type" value="Genomic_DNA"/>
</dbReference>
<sequence>MKPFGEAKFISGHQTLQLMRKKALWGKGKSVYVVTLPAFQRCLEDGPEAAERQPGSRFPTGRGTGDDHLKAHHDLQVRPARPWKELEDSPLDQIKLWKPPDLQQFQYHCRDYQTRSGDGEFTRGNGEVITGAGEELMFSSQIKEKPPYKLSLQQTPKQPTRGNYLDSKKRMKPDLLAVVTGQTVLRSTLFKKKESSYEQTCPTFLVLPTSTRNQFEAKTNSGLQITDSTTQVNLHLLYSEQFEFKTPQSYIWRPGENAKDHFRNLNDKNPCSPPLQIYENPQKKTRLRNSTRQAWNVAGTSSGQNASETSPAEKRNTENPLLPARDTEVDEVEPVNLDPIDASDDTEEGADIHPRRTRSRSAQEDSPFDKPMTEEEKNLYWVEQEELAEKQT</sequence>
<feature type="region of interest" description="Disordered" evidence="1">
    <location>
        <begin position="46"/>
        <end position="69"/>
    </location>
</feature>
<evidence type="ECO:0000313" key="2">
    <source>
        <dbReference type="EMBL" id="KAF3595131.1"/>
    </source>
</evidence>
<name>A0ABQ7EF60_BRACR</name>
<protein>
    <recommendedName>
        <fullName evidence="4">ELM2 domain-containing protein</fullName>
    </recommendedName>
</protein>
<dbReference type="Proteomes" id="UP000266723">
    <property type="component" value="Unassembled WGS sequence"/>
</dbReference>
<reference evidence="2 3" key="1">
    <citation type="journal article" date="2020" name="BMC Genomics">
        <title>Intraspecific diversification of the crop wild relative Brassica cretica Lam. using demographic model selection.</title>
        <authorList>
            <person name="Kioukis A."/>
            <person name="Michalopoulou V.A."/>
            <person name="Briers L."/>
            <person name="Pirintsos S."/>
            <person name="Studholme D.J."/>
            <person name="Pavlidis P."/>
            <person name="Sarris P.F."/>
        </authorList>
    </citation>
    <scope>NUCLEOTIDE SEQUENCE [LARGE SCALE GENOMIC DNA]</scope>
    <source>
        <strain evidence="3">cv. PFS-1207/04</strain>
    </source>
</reference>
<feature type="region of interest" description="Disordered" evidence="1">
    <location>
        <begin position="265"/>
        <end position="392"/>
    </location>
</feature>
<accession>A0ABQ7EF60</accession>
<proteinExistence type="predicted"/>
<dbReference type="PANTHER" id="PTHR48161">
    <property type="entry name" value="BNACNNG12870D PROTEIN"/>
    <property type="match status" value="1"/>
</dbReference>
<comment type="caution">
    <text evidence="2">The sequence shown here is derived from an EMBL/GenBank/DDBJ whole genome shotgun (WGS) entry which is preliminary data.</text>
</comment>
<gene>
    <name evidence="2" type="ORF">DY000_02021693</name>
</gene>
<feature type="compositionally biased region" description="Basic and acidic residues" evidence="1">
    <location>
        <begin position="361"/>
        <end position="378"/>
    </location>
</feature>
<feature type="compositionally biased region" description="Polar residues" evidence="1">
    <location>
        <begin position="290"/>
        <end position="310"/>
    </location>
</feature>
<dbReference type="PANTHER" id="PTHR48161:SF1">
    <property type="entry name" value="(RAPE) HYPOTHETICAL PROTEIN"/>
    <property type="match status" value="1"/>
</dbReference>
<evidence type="ECO:0008006" key="4">
    <source>
        <dbReference type="Google" id="ProtNLM"/>
    </source>
</evidence>